<feature type="region of interest" description="Disordered" evidence="1">
    <location>
        <begin position="199"/>
        <end position="225"/>
    </location>
</feature>
<feature type="region of interest" description="Disordered" evidence="1">
    <location>
        <begin position="328"/>
        <end position="410"/>
    </location>
</feature>
<protein>
    <submittedName>
        <fullName evidence="2">Uncharacterized protein</fullName>
    </submittedName>
</protein>
<gene>
    <name evidence="2" type="ORF">POJ06DRAFT_265008</name>
</gene>
<evidence type="ECO:0000313" key="2">
    <source>
        <dbReference type="EMBL" id="KAJ8104185.1"/>
    </source>
</evidence>
<name>A0AAD7VWX3_9ASCO</name>
<evidence type="ECO:0000313" key="3">
    <source>
        <dbReference type="Proteomes" id="UP001217417"/>
    </source>
</evidence>
<dbReference type="RefSeq" id="XP_056047635.1">
    <property type="nucleotide sequence ID" value="XM_056189041.1"/>
</dbReference>
<feature type="compositionally biased region" description="Basic and acidic residues" evidence="1">
    <location>
        <begin position="640"/>
        <end position="658"/>
    </location>
</feature>
<feature type="region of interest" description="Disordered" evidence="1">
    <location>
        <begin position="593"/>
        <end position="658"/>
    </location>
</feature>
<reference evidence="2" key="1">
    <citation type="submission" date="2023-03" db="EMBL/GenBank/DDBJ databases">
        <title>Near-Complete genome sequence of Lipomyces tetrasporous NRRL Y-64009, an oleaginous yeast capable of growing on lignocellulosic hydrolysates.</title>
        <authorList>
            <consortium name="Lawrence Berkeley National Laboratory"/>
            <person name="Jagtap S.S."/>
            <person name="Liu J.-J."/>
            <person name="Walukiewicz H.E."/>
            <person name="Pangilinan J."/>
            <person name="Lipzen A."/>
            <person name="Ahrendt S."/>
            <person name="Koriabine M."/>
            <person name="Cobaugh K."/>
            <person name="Salamov A."/>
            <person name="Yoshinaga Y."/>
            <person name="Ng V."/>
            <person name="Daum C."/>
            <person name="Grigoriev I.V."/>
            <person name="Slininger P.J."/>
            <person name="Dien B.S."/>
            <person name="Jin Y.-S."/>
            <person name="Rao C.V."/>
        </authorList>
    </citation>
    <scope>NUCLEOTIDE SEQUENCE</scope>
    <source>
        <strain evidence="2">NRRL Y-64009</strain>
    </source>
</reference>
<comment type="caution">
    <text evidence="2">The sequence shown here is derived from an EMBL/GenBank/DDBJ whole genome shotgun (WGS) entry which is preliminary data.</text>
</comment>
<feature type="compositionally biased region" description="Polar residues" evidence="1">
    <location>
        <begin position="102"/>
        <end position="118"/>
    </location>
</feature>
<dbReference type="AlphaFoldDB" id="A0AAD7VWX3"/>
<feature type="region of interest" description="Disordered" evidence="1">
    <location>
        <begin position="99"/>
        <end position="128"/>
    </location>
</feature>
<sequence length="736" mass="80157">MSQSANINYIPGQPHQRYQSHQLQQHTVMTPHQNGTQISPGLVRRNQSVPPEVQYAGGVAPANQSQLVYAVSHDPPKMYQSTQSATNPQSIVFAQVPDPQMFSPQTGSQSPSPFRDSSQQQQQHQQQRLQVQQIRDQRQHEQHQLGAAVQPIPHLQGNEVGIYLHYRDTSRIWASTDISSCCLVSSAITNSLQGVLEKNGPAQRHRQRSPAVTGSELTAATTTGRSSATACGQTLGASMSIVREPIASLSSATLNVVGKQQHLNNSPITISPVDMPAAVSEKNRDPPMDNGPSSAQLWTTPMNFVSESSSGERGPPVNNLSAAAVDRPEQTAAPSVMTDNLAQSSKSTIAPGASPTKSSAKRVRKAPATQTTKPSKRLANKQAHGSQRLSEATTSTSNTADNENPTMKVQQLHNRESNIAVSPEESSRVQSQKPAVQNDALSASMLSAYITSRSGAAEVSSESQDASPGDYLVWARKLAYQATDAKKRFDSLTERLSMDEGKWGDLMQKHTTSVRKAVSELKRDVRDRATQLDKSTEQIQAVCISVKEYVAVAEERMARLDAAVMGLTSNIAELTSTVTNVMVEMSNGYRVASTQQESQMPKVAPTDTIDSSSPRGLKRARQQDHTQFPASKGISLPVRRTSEPLDRDNVRNDTLAEEKESPILRVQSEPIPNNEDDIAASIIGDDEFVPHYTIDTRRKLTSSSHPPSESFDEGFEIKPEVIGAVKPLRGSRMMEE</sequence>
<dbReference type="GeneID" id="80884207"/>
<dbReference type="Proteomes" id="UP001217417">
    <property type="component" value="Unassembled WGS sequence"/>
</dbReference>
<evidence type="ECO:0000256" key="1">
    <source>
        <dbReference type="SAM" id="MobiDB-lite"/>
    </source>
</evidence>
<feature type="compositionally biased region" description="Low complexity" evidence="1">
    <location>
        <begin position="119"/>
        <end position="128"/>
    </location>
</feature>
<keyword evidence="3" id="KW-1185">Reference proteome</keyword>
<feature type="region of interest" description="Disordered" evidence="1">
    <location>
        <begin position="278"/>
        <end position="298"/>
    </location>
</feature>
<proteinExistence type="predicted"/>
<dbReference type="EMBL" id="JARPMG010000001">
    <property type="protein sequence ID" value="KAJ8104185.1"/>
    <property type="molecule type" value="Genomic_DNA"/>
</dbReference>
<organism evidence="2 3">
    <name type="scientific">Lipomyces tetrasporus</name>
    <dbReference type="NCBI Taxonomy" id="54092"/>
    <lineage>
        <taxon>Eukaryota</taxon>
        <taxon>Fungi</taxon>
        <taxon>Dikarya</taxon>
        <taxon>Ascomycota</taxon>
        <taxon>Saccharomycotina</taxon>
        <taxon>Lipomycetes</taxon>
        <taxon>Lipomycetales</taxon>
        <taxon>Lipomycetaceae</taxon>
        <taxon>Lipomyces</taxon>
    </lineage>
</organism>
<accession>A0AAD7VWX3</accession>
<feature type="compositionally biased region" description="Polar residues" evidence="1">
    <location>
        <begin position="337"/>
        <end position="348"/>
    </location>
</feature>
<feature type="compositionally biased region" description="Polar residues" evidence="1">
    <location>
        <begin position="383"/>
        <end position="410"/>
    </location>
</feature>